<evidence type="ECO:0000313" key="3">
    <source>
        <dbReference type="Proteomes" id="UP000018144"/>
    </source>
</evidence>
<evidence type="ECO:0000256" key="1">
    <source>
        <dbReference type="SAM" id="MobiDB-lite"/>
    </source>
</evidence>
<dbReference type="EMBL" id="HF936252">
    <property type="protein sequence ID" value="CCX15724.1"/>
    <property type="molecule type" value="Genomic_DNA"/>
</dbReference>
<accession>U4LH29</accession>
<feature type="region of interest" description="Disordered" evidence="1">
    <location>
        <begin position="69"/>
        <end position="93"/>
    </location>
</feature>
<dbReference type="OrthoDB" id="10358762at2759"/>
<protein>
    <submittedName>
        <fullName evidence="2">Uncharacterized protein</fullName>
    </submittedName>
</protein>
<gene>
    <name evidence="2" type="ORF">PCON_02150</name>
</gene>
<feature type="compositionally biased region" description="Polar residues" evidence="1">
    <location>
        <begin position="69"/>
        <end position="83"/>
    </location>
</feature>
<dbReference type="AlphaFoldDB" id="U4LH29"/>
<sequence length="251" mass="27723">MVNNEAAGMNNIQVAMEAMDIDTVDNATTITTSPHPDTLVSMTRSLSLEEILPSHFQGLQGTSLDPVSDGLNNGASTSATINQGQGATSAHATSAGGLEEGTYITAQNITVKLAFKVRRAGHILPPGKVQLRIFTGNGHSRLIVVDEEDVAGMGLKRVQENPKKRLIKQQRMREMGMEVEKKVTPRKVLLDERRRKIEGVENDMQKMVRDWKEKRKIMGFNEDWSVNDTYAGETYVGEDGRKYATMGMKMA</sequence>
<organism evidence="2 3">
    <name type="scientific">Pyronema omphalodes (strain CBS 100304)</name>
    <name type="common">Pyronema confluens</name>
    <dbReference type="NCBI Taxonomy" id="1076935"/>
    <lineage>
        <taxon>Eukaryota</taxon>
        <taxon>Fungi</taxon>
        <taxon>Dikarya</taxon>
        <taxon>Ascomycota</taxon>
        <taxon>Pezizomycotina</taxon>
        <taxon>Pezizomycetes</taxon>
        <taxon>Pezizales</taxon>
        <taxon>Pyronemataceae</taxon>
        <taxon>Pyronema</taxon>
    </lineage>
</organism>
<reference evidence="2 3" key="1">
    <citation type="journal article" date="2013" name="PLoS Genet.">
        <title>The genome and development-dependent transcriptomes of Pyronema confluens: a window into fungal evolution.</title>
        <authorList>
            <person name="Traeger S."/>
            <person name="Altegoer F."/>
            <person name="Freitag M."/>
            <person name="Gabaldon T."/>
            <person name="Kempken F."/>
            <person name="Kumar A."/>
            <person name="Marcet-Houben M."/>
            <person name="Poggeler S."/>
            <person name="Stajich J.E."/>
            <person name="Nowrousian M."/>
        </authorList>
    </citation>
    <scope>NUCLEOTIDE SEQUENCE [LARGE SCALE GENOMIC DNA]</scope>
    <source>
        <strain evidence="3">CBS 100304</strain>
        <tissue evidence="2">Vegetative mycelium</tissue>
    </source>
</reference>
<keyword evidence="3" id="KW-1185">Reference proteome</keyword>
<evidence type="ECO:0000313" key="2">
    <source>
        <dbReference type="EMBL" id="CCX15724.1"/>
    </source>
</evidence>
<feature type="compositionally biased region" description="Low complexity" evidence="1">
    <location>
        <begin position="84"/>
        <end position="93"/>
    </location>
</feature>
<name>U4LH29_PYROM</name>
<proteinExistence type="predicted"/>
<dbReference type="Proteomes" id="UP000018144">
    <property type="component" value="Unassembled WGS sequence"/>
</dbReference>